<keyword evidence="2" id="KW-0812">Transmembrane</keyword>
<evidence type="ECO:0000256" key="2">
    <source>
        <dbReference type="SAM" id="Phobius"/>
    </source>
</evidence>
<keyword evidence="2" id="KW-0472">Membrane</keyword>
<evidence type="ECO:0000313" key="3">
    <source>
        <dbReference type="EMBL" id="MCD7450150.1"/>
    </source>
</evidence>
<protein>
    <submittedName>
        <fullName evidence="3">Uncharacterized protein</fullName>
    </submittedName>
</protein>
<keyword evidence="2" id="KW-1133">Transmembrane helix</keyword>
<organism evidence="3 4">
    <name type="scientific">Datura stramonium</name>
    <name type="common">Jimsonweed</name>
    <name type="synonym">Common thornapple</name>
    <dbReference type="NCBI Taxonomy" id="4076"/>
    <lineage>
        <taxon>Eukaryota</taxon>
        <taxon>Viridiplantae</taxon>
        <taxon>Streptophyta</taxon>
        <taxon>Embryophyta</taxon>
        <taxon>Tracheophyta</taxon>
        <taxon>Spermatophyta</taxon>
        <taxon>Magnoliopsida</taxon>
        <taxon>eudicotyledons</taxon>
        <taxon>Gunneridae</taxon>
        <taxon>Pentapetalae</taxon>
        <taxon>asterids</taxon>
        <taxon>lamiids</taxon>
        <taxon>Solanales</taxon>
        <taxon>Solanaceae</taxon>
        <taxon>Solanoideae</taxon>
        <taxon>Datureae</taxon>
        <taxon>Datura</taxon>
    </lineage>
</organism>
<dbReference type="EMBL" id="JACEIK010000118">
    <property type="protein sequence ID" value="MCD7450150.1"/>
    <property type="molecule type" value="Genomic_DNA"/>
</dbReference>
<gene>
    <name evidence="3" type="ORF">HAX54_003931</name>
</gene>
<evidence type="ECO:0000256" key="1">
    <source>
        <dbReference type="SAM" id="MobiDB-lite"/>
    </source>
</evidence>
<dbReference type="PANTHER" id="PTHR37753:SF1">
    <property type="entry name" value="OS01G0940600 PROTEIN"/>
    <property type="match status" value="1"/>
</dbReference>
<keyword evidence="4" id="KW-1185">Reference proteome</keyword>
<feature type="region of interest" description="Disordered" evidence="1">
    <location>
        <begin position="110"/>
        <end position="145"/>
    </location>
</feature>
<evidence type="ECO:0000313" key="4">
    <source>
        <dbReference type="Proteomes" id="UP000823775"/>
    </source>
</evidence>
<sequence length="145" mass="16208">MASMILSNSLSSSTFLRFNDPQQQQHQLFLHNSSRNSPFLQLHTRKLNKKNSRGLSMVTRAGGGISSSSYIFALIFPLSLLAITIFTSARIADTLDQKFLEELAVNETIREGEEDDGSAVTLLEEKPATPRTRNRPKREVEPSSK</sequence>
<reference evidence="3 4" key="1">
    <citation type="journal article" date="2021" name="BMC Genomics">
        <title>Datura genome reveals duplications of psychoactive alkaloid biosynthetic genes and high mutation rate following tissue culture.</title>
        <authorList>
            <person name="Rajewski A."/>
            <person name="Carter-House D."/>
            <person name="Stajich J."/>
            <person name="Litt A."/>
        </authorList>
    </citation>
    <scope>NUCLEOTIDE SEQUENCE [LARGE SCALE GENOMIC DNA]</scope>
    <source>
        <strain evidence="3">AR-01</strain>
    </source>
</reference>
<dbReference type="Proteomes" id="UP000823775">
    <property type="component" value="Unassembled WGS sequence"/>
</dbReference>
<proteinExistence type="predicted"/>
<feature type="transmembrane region" description="Helical" evidence="2">
    <location>
        <begin position="70"/>
        <end position="89"/>
    </location>
</feature>
<accession>A0ABS8RTN8</accession>
<comment type="caution">
    <text evidence="3">The sequence shown here is derived from an EMBL/GenBank/DDBJ whole genome shotgun (WGS) entry which is preliminary data.</text>
</comment>
<dbReference type="PANTHER" id="PTHR37753">
    <property type="entry name" value="OS01G0940600 PROTEIN"/>
    <property type="match status" value="1"/>
</dbReference>
<name>A0ABS8RTN8_DATST</name>